<evidence type="ECO:0000256" key="3">
    <source>
        <dbReference type="SAM" id="MobiDB-lite"/>
    </source>
</evidence>
<evidence type="ECO:0000256" key="1">
    <source>
        <dbReference type="ARBA" id="ARBA00004613"/>
    </source>
</evidence>
<dbReference type="PROSITE" id="PS51677">
    <property type="entry name" value="NODB"/>
    <property type="match status" value="1"/>
</dbReference>
<dbReference type="EMBL" id="AOHW01000028">
    <property type="protein sequence ID" value="ELY41257.1"/>
    <property type="molecule type" value="Genomic_DNA"/>
</dbReference>
<protein>
    <submittedName>
        <fullName evidence="5">Polysaccharide deacetylase</fullName>
    </submittedName>
</protein>
<comment type="subcellular location">
    <subcellularLocation>
        <location evidence="1">Secreted</location>
    </subcellularLocation>
</comment>
<comment type="caution">
    <text evidence="5">The sequence shown here is derived from an EMBL/GenBank/DDBJ whole genome shotgun (WGS) entry which is preliminary data.</text>
</comment>
<dbReference type="CDD" id="cd10970">
    <property type="entry name" value="CE4_DAC_u1_6s"/>
    <property type="match status" value="1"/>
</dbReference>
<dbReference type="InterPro" id="IPR002509">
    <property type="entry name" value="NODB_dom"/>
</dbReference>
<accession>L9VW78</accession>
<feature type="domain" description="NodB homology" evidence="4">
    <location>
        <begin position="199"/>
        <end position="412"/>
    </location>
</feature>
<keyword evidence="2" id="KW-0732">Signal</keyword>
<dbReference type="GO" id="GO:0016810">
    <property type="term" value="F:hydrolase activity, acting on carbon-nitrogen (but not peptide) bonds"/>
    <property type="evidence" value="ECO:0007669"/>
    <property type="project" value="InterPro"/>
</dbReference>
<dbReference type="PATRIC" id="fig|1114856.3.peg.2025"/>
<dbReference type="PROSITE" id="PS51257">
    <property type="entry name" value="PROKAR_LIPOPROTEIN"/>
    <property type="match status" value="1"/>
</dbReference>
<dbReference type="GO" id="GO:0005576">
    <property type="term" value="C:extracellular region"/>
    <property type="evidence" value="ECO:0007669"/>
    <property type="project" value="UniProtKB-SubCell"/>
</dbReference>
<dbReference type="InterPro" id="IPR011330">
    <property type="entry name" value="Glyco_hydro/deAcase_b/a-brl"/>
</dbReference>
<keyword evidence="6" id="KW-1185">Reference proteome</keyword>
<dbReference type="PANTHER" id="PTHR34216">
    <property type="match status" value="1"/>
</dbReference>
<sequence>MNRRTYLAVATSAAAGLAGCTDATFLDSNSGNGDDDGSTSTGNGDESRDYPDAAGTDDDFEDLDVWDVTGGTLTADESRALIGSQSARFEVTEGSARLAKTFSESRELTDVVPGVAVASDNLVVPWLRLVDSERNSIEYRRGITPDLPLDRYNFGVTDVDDGFDAGSVDEVHLQISTGEGQERTVWFDDFHFTPRPETGKVMIQFDDAHKTDYTKALPILEEYGYPAVTFINPDYVERGEAGGDPRVTTDEVHELHDAGWCVANHTMSHPRLPELSAAEQEAEIRDGKEWLIDQGFEDDAEYFAYPFGQYDATTIELVDDYHSIGFAGGRPVQGYTTNTRLASRIGEPDVERVERALERTAEMRGITSMFYHRLEGEDLEAFETLVETVHEYESSGEIEIILPQDLEERYLF</sequence>
<dbReference type="OrthoDB" id="10436at2157"/>
<dbReference type="STRING" id="1114856.GCA_000383975_02369"/>
<feature type="compositionally biased region" description="Low complexity" evidence="3">
    <location>
        <begin position="27"/>
        <end position="44"/>
    </location>
</feature>
<dbReference type="Pfam" id="PF01522">
    <property type="entry name" value="Polysacc_deac_1"/>
    <property type="match status" value="1"/>
</dbReference>
<feature type="region of interest" description="Disordered" evidence="3">
    <location>
        <begin position="26"/>
        <end position="58"/>
    </location>
</feature>
<dbReference type="Gene3D" id="3.20.20.370">
    <property type="entry name" value="Glycoside hydrolase/deacetylase"/>
    <property type="match status" value="1"/>
</dbReference>
<dbReference type="Proteomes" id="UP000011599">
    <property type="component" value="Unassembled WGS sequence"/>
</dbReference>
<dbReference type="GO" id="GO:0005975">
    <property type="term" value="P:carbohydrate metabolic process"/>
    <property type="evidence" value="ECO:0007669"/>
    <property type="project" value="InterPro"/>
</dbReference>
<dbReference type="RefSeq" id="WP_006089786.1">
    <property type="nucleotide sequence ID" value="NZ_AOHW01000028.1"/>
</dbReference>
<evidence type="ECO:0000313" key="5">
    <source>
        <dbReference type="EMBL" id="ELY41257.1"/>
    </source>
</evidence>
<organism evidence="5 6">
    <name type="scientific">Natronorubrum tibetense GA33</name>
    <dbReference type="NCBI Taxonomy" id="1114856"/>
    <lineage>
        <taxon>Archaea</taxon>
        <taxon>Methanobacteriati</taxon>
        <taxon>Methanobacteriota</taxon>
        <taxon>Stenosarchaea group</taxon>
        <taxon>Halobacteria</taxon>
        <taxon>Halobacteriales</taxon>
        <taxon>Natrialbaceae</taxon>
        <taxon>Natronorubrum</taxon>
    </lineage>
</organism>
<evidence type="ECO:0000313" key="6">
    <source>
        <dbReference type="Proteomes" id="UP000011599"/>
    </source>
</evidence>
<name>L9VW78_9EURY</name>
<dbReference type="SUPFAM" id="SSF88713">
    <property type="entry name" value="Glycoside hydrolase/deacetylase"/>
    <property type="match status" value="1"/>
</dbReference>
<proteinExistence type="predicted"/>
<reference evidence="5 6" key="1">
    <citation type="journal article" date="2014" name="PLoS Genet.">
        <title>Phylogenetically driven sequencing of extremely halophilic archaea reveals strategies for static and dynamic osmo-response.</title>
        <authorList>
            <person name="Becker E.A."/>
            <person name="Seitzer P.M."/>
            <person name="Tritt A."/>
            <person name="Larsen D."/>
            <person name="Krusor M."/>
            <person name="Yao A.I."/>
            <person name="Wu D."/>
            <person name="Madern D."/>
            <person name="Eisen J.A."/>
            <person name="Darling A.E."/>
            <person name="Facciotti M.T."/>
        </authorList>
    </citation>
    <scope>NUCLEOTIDE SEQUENCE [LARGE SCALE GENOMIC DNA]</scope>
    <source>
        <strain evidence="5 6">GA33</strain>
    </source>
</reference>
<dbReference type="PANTHER" id="PTHR34216:SF3">
    <property type="entry name" value="POLY-BETA-1,6-N-ACETYL-D-GLUCOSAMINE N-DEACETYLASE"/>
    <property type="match status" value="1"/>
</dbReference>
<dbReference type="AlphaFoldDB" id="L9VW78"/>
<evidence type="ECO:0000256" key="2">
    <source>
        <dbReference type="ARBA" id="ARBA00022729"/>
    </source>
</evidence>
<dbReference type="eggNOG" id="arCOG02878">
    <property type="taxonomic scope" value="Archaea"/>
</dbReference>
<evidence type="ECO:0000259" key="4">
    <source>
        <dbReference type="PROSITE" id="PS51677"/>
    </source>
</evidence>
<dbReference type="InterPro" id="IPR051398">
    <property type="entry name" value="Polysacch_Deacetylase"/>
</dbReference>
<gene>
    <name evidence="5" type="ORF">C496_09736</name>
</gene>